<protein>
    <recommendedName>
        <fullName evidence="1">DUF927 domain-containing protein</fullName>
    </recommendedName>
</protein>
<reference evidence="2 3" key="1">
    <citation type="journal article" date="2017" name="Int. J. Syst. Evol. Microbiol.">
        <title>Solibacillus kalamii sp. nov., isolated from a high-efficiency particulate arrestance filter system used in the International Space Station.</title>
        <authorList>
            <person name="Checinska Sielaff A."/>
            <person name="Kumar R.M."/>
            <person name="Pal D."/>
            <person name="Mayilraj S."/>
            <person name="Venkateswaran K."/>
        </authorList>
    </citation>
    <scope>NUCLEOTIDE SEQUENCE [LARGE SCALE GENOMIC DNA]</scope>
    <source>
        <strain evidence="2 3">ISSFR-015</strain>
    </source>
</reference>
<dbReference type="Pfam" id="PF06048">
    <property type="entry name" value="DUF927"/>
    <property type="match status" value="1"/>
</dbReference>
<comment type="caution">
    <text evidence="2">The sequence shown here is derived from an EMBL/GenBank/DDBJ whole genome shotgun (WGS) entry which is preliminary data.</text>
</comment>
<feature type="domain" description="DUF927" evidence="1">
    <location>
        <begin position="3"/>
        <end position="45"/>
    </location>
</feature>
<dbReference type="InterPro" id="IPR009270">
    <property type="entry name" value="DUF927"/>
</dbReference>
<evidence type="ECO:0000313" key="3">
    <source>
        <dbReference type="Proteomes" id="UP000196594"/>
    </source>
</evidence>
<evidence type="ECO:0000259" key="1">
    <source>
        <dbReference type="Pfam" id="PF06048"/>
    </source>
</evidence>
<dbReference type="Proteomes" id="UP000196594">
    <property type="component" value="Unassembled WGS sequence"/>
</dbReference>
<organism evidence="2 3">
    <name type="scientific">Solibacillus kalamii</name>
    <dbReference type="NCBI Taxonomy" id="1748298"/>
    <lineage>
        <taxon>Bacteria</taxon>
        <taxon>Bacillati</taxon>
        <taxon>Bacillota</taxon>
        <taxon>Bacilli</taxon>
        <taxon>Bacillales</taxon>
        <taxon>Caryophanaceae</taxon>
        <taxon>Solibacillus</taxon>
    </lineage>
</organism>
<keyword evidence="3" id="KW-1185">Reference proteome</keyword>
<sequence>MASYSYIYPIYLDDTKKIENEKDVEKIIYMLSGGSGKGRATADGLQETRNWHNIMLSTGEFSILNFVKESGGVAARCISLELKSNRNDQHFFDEVYKGLDENYGAAGYAFLEHWKELINEKGEELKERLKKITTELISNTFNQVIIRLARNFAIIVLAAEILNETFDFDIDISSFYKLFEAFKGENRQTDLASARLTALLDRIDSERAFGRKYYLSKTGDLLLPVQYLNDFLGNNSSIIRQIWVERGTTEKTVDKVTGKVTDYKKRHTVDVVNKTSHKRNTVAIKKEVIIELGYDYQI</sequence>
<name>A0ABX3ZGL2_9BACL</name>
<evidence type="ECO:0000313" key="2">
    <source>
        <dbReference type="EMBL" id="OUZ38602.1"/>
    </source>
</evidence>
<accession>A0ABX3ZGL2</accession>
<dbReference type="EMBL" id="NHNT01000008">
    <property type="protein sequence ID" value="OUZ38602.1"/>
    <property type="molecule type" value="Genomic_DNA"/>
</dbReference>
<proteinExistence type="predicted"/>
<gene>
    <name evidence="2" type="ORF">CBM15_12700</name>
</gene>